<dbReference type="KEGG" id="tput:QJT81_03035"/>
<organism evidence="2">
    <name type="scientific">Candidatus Thiothrix putei</name>
    <dbReference type="NCBI Taxonomy" id="3080811"/>
    <lineage>
        <taxon>Bacteria</taxon>
        <taxon>Pseudomonadati</taxon>
        <taxon>Pseudomonadota</taxon>
        <taxon>Gammaproteobacteria</taxon>
        <taxon>Thiotrichales</taxon>
        <taxon>Thiotrichaceae</taxon>
        <taxon>Thiothrix</taxon>
    </lineage>
</organism>
<dbReference type="PANTHER" id="PTHR30547:SF5">
    <property type="entry name" value="NUCLEASE YHCG-RELATED"/>
    <property type="match status" value="1"/>
</dbReference>
<dbReference type="InterPro" id="IPR041527">
    <property type="entry name" value="YhcG_N"/>
</dbReference>
<feature type="domain" description="YhcG N-terminal" evidence="1">
    <location>
        <begin position="2"/>
        <end position="48"/>
    </location>
</feature>
<dbReference type="Pfam" id="PF17761">
    <property type="entry name" value="DUF1016_N"/>
    <property type="match status" value="1"/>
</dbReference>
<dbReference type="Proteomes" id="UP001301326">
    <property type="component" value="Chromosome"/>
</dbReference>
<gene>
    <name evidence="2" type="ORF">QJT81_03035</name>
</gene>
<dbReference type="PANTHER" id="PTHR30547">
    <property type="entry name" value="UNCHARACTERIZED PROTEIN YHCG-RELATED"/>
    <property type="match status" value="1"/>
</dbReference>
<name>A0AA95HHR9_9GAMM</name>
<accession>A0AA95HHR9</accession>
<reference evidence="2" key="1">
    <citation type="journal article" date="2023" name="Int. J. Mol. Sci.">
        <title>Metagenomics Revealed a New Genus 'Candidatus Thiocaldithrix dubininis' gen. nov., sp. nov. and a New Species 'Candidatus Thiothrix putei' sp. nov. in the Family Thiotrichaceae, Some Members of Which Have Traits of Both Na+- and H+-Motive Energetics.</title>
        <authorList>
            <person name="Ravin N.V."/>
            <person name="Muntyan M.S."/>
            <person name="Smolyakov D.D."/>
            <person name="Rudenko T.S."/>
            <person name="Beletsky A.V."/>
            <person name="Mardanov A.V."/>
            <person name="Grabovich M.Y."/>
        </authorList>
    </citation>
    <scope>NUCLEOTIDE SEQUENCE</scope>
    <source>
        <strain evidence="2">GKL-02</strain>
    </source>
</reference>
<proteinExistence type="predicted"/>
<evidence type="ECO:0000259" key="1">
    <source>
        <dbReference type="Pfam" id="PF17761"/>
    </source>
</evidence>
<sequence length="49" mass="5692">MSAQLTWTHYRHLLRVENPAARDWYANEAITQGWSTRAVISNLPKSTYS</sequence>
<evidence type="ECO:0000313" key="2">
    <source>
        <dbReference type="EMBL" id="WGZ94974.1"/>
    </source>
</evidence>
<dbReference type="InterPro" id="IPR053148">
    <property type="entry name" value="PD-DEXK-like_domain"/>
</dbReference>
<dbReference type="AlphaFoldDB" id="A0AA95HHR9"/>
<protein>
    <submittedName>
        <fullName evidence="2">DUF1016 N-terminal domain-containing protein</fullName>
    </submittedName>
</protein>
<dbReference type="EMBL" id="CP124756">
    <property type="protein sequence ID" value="WGZ94974.1"/>
    <property type="molecule type" value="Genomic_DNA"/>
</dbReference>
<reference evidence="2" key="2">
    <citation type="submission" date="2023-04" db="EMBL/GenBank/DDBJ databases">
        <authorList>
            <person name="Beletskiy A.V."/>
            <person name="Mardanov A.V."/>
            <person name="Ravin N.V."/>
        </authorList>
    </citation>
    <scope>NUCLEOTIDE SEQUENCE</scope>
    <source>
        <strain evidence="2">GKL-02</strain>
    </source>
</reference>